<dbReference type="PANTHER" id="PTHR30136:SF35">
    <property type="entry name" value="HTH-TYPE TRANSCRIPTIONAL REGULATOR RV1719"/>
    <property type="match status" value="1"/>
</dbReference>
<feature type="domain" description="IclR-ED" evidence="5">
    <location>
        <begin position="69"/>
        <end position="251"/>
    </location>
</feature>
<organism evidence="6 7">
    <name type="scientific">Acuticoccus sediminis</name>
    <dbReference type="NCBI Taxonomy" id="2184697"/>
    <lineage>
        <taxon>Bacteria</taxon>
        <taxon>Pseudomonadati</taxon>
        <taxon>Pseudomonadota</taxon>
        <taxon>Alphaproteobacteria</taxon>
        <taxon>Hyphomicrobiales</taxon>
        <taxon>Amorphaceae</taxon>
        <taxon>Acuticoccus</taxon>
    </lineage>
</organism>
<keyword evidence="7" id="KW-1185">Reference proteome</keyword>
<dbReference type="EMBL" id="QHHQ01000002">
    <property type="protein sequence ID" value="RAI02191.1"/>
    <property type="molecule type" value="Genomic_DNA"/>
</dbReference>
<reference evidence="6 7" key="1">
    <citation type="submission" date="2018-05" db="EMBL/GenBank/DDBJ databases">
        <title>Acuticoccus sediminis sp. nov., isolated from deep-sea sediment of Indian Ocean.</title>
        <authorList>
            <person name="Liu X."/>
            <person name="Lai Q."/>
            <person name="Du Y."/>
            <person name="Sun F."/>
            <person name="Zhang X."/>
            <person name="Wang S."/>
            <person name="Shao Z."/>
        </authorList>
    </citation>
    <scope>NUCLEOTIDE SEQUENCE [LARGE SCALE GENOMIC DNA]</scope>
    <source>
        <strain evidence="6 7">PTG4-2</strain>
    </source>
</reference>
<dbReference type="SUPFAM" id="SSF55781">
    <property type="entry name" value="GAF domain-like"/>
    <property type="match status" value="1"/>
</dbReference>
<dbReference type="PANTHER" id="PTHR30136">
    <property type="entry name" value="HELIX-TURN-HELIX TRANSCRIPTIONAL REGULATOR, ICLR FAMILY"/>
    <property type="match status" value="1"/>
</dbReference>
<dbReference type="PROSITE" id="PS51077">
    <property type="entry name" value="HTH_ICLR"/>
    <property type="match status" value="1"/>
</dbReference>
<dbReference type="GO" id="GO:0045892">
    <property type="term" value="P:negative regulation of DNA-templated transcription"/>
    <property type="evidence" value="ECO:0007669"/>
    <property type="project" value="TreeGrafter"/>
</dbReference>
<evidence type="ECO:0000256" key="2">
    <source>
        <dbReference type="ARBA" id="ARBA00023125"/>
    </source>
</evidence>
<keyword evidence="1" id="KW-0805">Transcription regulation</keyword>
<comment type="caution">
    <text evidence="6">The sequence shown here is derived from an EMBL/GenBank/DDBJ whole genome shotgun (WGS) entry which is preliminary data.</text>
</comment>
<dbReference type="InterPro" id="IPR050707">
    <property type="entry name" value="HTH_MetabolicPath_Reg"/>
</dbReference>
<keyword evidence="2" id="KW-0238">DNA-binding</keyword>
<dbReference type="SMART" id="SM00346">
    <property type="entry name" value="HTH_ICLR"/>
    <property type="match status" value="1"/>
</dbReference>
<dbReference type="OrthoDB" id="9807558at2"/>
<dbReference type="GO" id="GO:0003700">
    <property type="term" value="F:DNA-binding transcription factor activity"/>
    <property type="evidence" value="ECO:0007669"/>
    <property type="project" value="TreeGrafter"/>
</dbReference>
<dbReference type="Proteomes" id="UP000249590">
    <property type="component" value="Unassembled WGS sequence"/>
</dbReference>
<name>A0A8B2NTC3_9HYPH</name>
<evidence type="ECO:0000256" key="3">
    <source>
        <dbReference type="ARBA" id="ARBA00023163"/>
    </source>
</evidence>
<protein>
    <recommendedName>
        <fullName evidence="8">IclR family transcriptional regulator</fullName>
    </recommendedName>
</protein>
<evidence type="ECO:0000313" key="6">
    <source>
        <dbReference type="EMBL" id="RAI02191.1"/>
    </source>
</evidence>
<dbReference type="InterPro" id="IPR036388">
    <property type="entry name" value="WH-like_DNA-bd_sf"/>
</dbReference>
<dbReference type="Gene3D" id="3.30.450.40">
    <property type="match status" value="1"/>
</dbReference>
<sequence length="272" mass="29203">MTSAPGPIERYLQILELVAASPRGLNLGEIAEITALPKASVHRLTRALMDAGALTSDDAWRKTFVIGERMWRILQLGQSQEDVTAFAQLVVDDLAAELHETCYIVRLGFDAITSVARAVPDQGHSIHVFPGEEQPAHAAASAKAILAFQPAEVVARHLAAPLAPLTRFTHTSAEAVCAELEEVRRTGFAICIREIDENVGAYAAPVPTTRGGIVYSIGVTGPMSRLTERTPEAWADLLRPAAARFARMLETSEGGSLGEARLRRQPPLVAAG</sequence>
<feature type="domain" description="HTH iclR-type" evidence="4">
    <location>
        <begin position="5"/>
        <end position="68"/>
    </location>
</feature>
<accession>A0A8B2NTC3</accession>
<dbReference type="InterPro" id="IPR036390">
    <property type="entry name" value="WH_DNA-bd_sf"/>
</dbReference>
<dbReference type="Pfam" id="PF09339">
    <property type="entry name" value="HTH_IclR"/>
    <property type="match status" value="1"/>
</dbReference>
<dbReference type="Pfam" id="PF01614">
    <property type="entry name" value="IclR_C"/>
    <property type="match status" value="1"/>
</dbReference>
<dbReference type="InterPro" id="IPR014757">
    <property type="entry name" value="Tscrpt_reg_IclR_C"/>
</dbReference>
<keyword evidence="3" id="KW-0804">Transcription</keyword>
<evidence type="ECO:0000313" key="7">
    <source>
        <dbReference type="Proteomes" id="UP000249590"/>
    </source>
</evidence>
<proteinExistence type="predicted"/>
<dbReference type="GO" id="GO:0003677">
    <property type="term" value="F:DNA binding"/>
    <property type="evidence" value="ECO:0007669"/>
    <property type="project" value="UniProtKB-KW"/>
</dbReference>
<dbReference type="AlphaFoldDB" id="A0A8B2NTC3"/>
<evidence type="ECO:0008006" key="8">
    <source>
        <dbReference type="Google" id="ProtNLM"/>
    </source>
</evidence>
<dbReference type="SUPFAM" id="SSF46785">
    <property type="entry name" value="Winged helix' DNA-binding domain"/>
    <property type="match status" value="1"/>
</dbReference>
<evidence type="ECO:0000259" key="5">
    <source>
        <dbReference type="PROSITE" id="PS51078"/>
    </source>
</evidence>
<gene>
    <name evidence="6" type="ORF">DLJ53_12555</name>
</gene>
<dbReference type="PROSITE" id="PS51078">
    <property type="entry name" value="ICLR_ED"/>
    <property type="match status" value="1"/>
</dbReference>
<dbReference type="InterPro" id="IPR029016">
    <property type="entry name" value="GAF-like_dom_sf"/>
</dbReference>
<dbReference type="RefSeq" id="WP_111345590.1">
    <property type="nucleotide sequence ID" value="NZ_JAIWKD010000002.1"/>
</dbReference>
<dbReference type="Gene3D" id="1.10.10.10">
    <property type="entry name" value="Winged helix-like DNA-binding domain superfamily/Winged helix DNA-binding domain"/>
    <property type="match status" value="1"/>
</dbReference>
<dbReference type="InterPro" id="IPR005471">
    <property type="entry name" value="Tscrpt_reg_IclR_N"/>
</dbReference>
<evidence type="ECO:0000259" key="4">
    <source>
        <dbReference type="PROSITE" id="PS51077"/>
    </source>
</evidence>
<evidence type="ECO:0000256" key="1">
    <source>
        <dbReference type="ARBA" id="ARBA00023015"/>
    </source>
</evidence>